<evidence type="ECO:0000313" key="1">
    <source>
        <dbReference type="EMBL" id="AGE95623.1"/>
    </source>
</evidence>
<sequence length="145" mass="16620">MEVHRTQDMIHIYLFLVGILGRDNNILVSEVNSNTDTFKVNNMILNIEKSGAFEKKIGRNLNSPGYVVRREGNGFEIEFSTSMVNLKLSRISPNKIKVTYNSKDKSASDTYLEISIKNCVIRSFKIFDFYMLKKAQLSSKLDIKT</sequence>
<dbReference type="EMBL" id="KC513608">
    <property type="protein sequence ID" value="AGE95623.1"/>
    <property type="molecule type" value="Genomic_DNA"/>
</dbReference>
<dbReference type="VEuPathDB" id="MicrosporidiaDB:M970_020210"/>
<proteinExistence type="predicted"/>
<dbReference type="VEuPathDB" id="MicrosporidiaDB:ECU02_0280"/>
<accession>M1K3Z4</accession>
<dbReference type="VEuPathDB" id="MicrosporidiaDB:AEWD_020230"/>
<protein>
    <submittedName>
        <fullName evidence="1">Uncharacterized protein</fullName>
    </submittedName>
</protein>
<dbReference type="VEuPathDB" id="MicrosporidiaDB:AEWR_020210"/>
<gene>
    <name evidence="1" type="ORF">ECU02_0280</name>
</gene>
<dbReference type="AlphaFoldDB" id="M1K3Z4"/>
<organism evidence="1">
    <name type="scientific">Encephalitozoon cuniculi</name>
    <name type="common">Microsporidian parasite</name>
    <dbReference type="NCBI Taxonomy" id="6035"/>
    <lineage>
        <taxon>Eukaryota</taxon>
        <taxon>Fungi</taxon>
        <taxon>Fungi incertae sedis</taxon>
        <taxon>Microsporidia</taxon>
        <taxon>Unikaryonidae</taxon>
        <taxon>Encephalitozoon</taxon>
    </lineage>
</organism>
<reference evidence="1" key="1">
    <citation type="journal article" date="2013" name="Eukaryot. Cell">
        <title>Extremely Reduced Levels of Heterozygosity in the Vertebrate Pathogen Encephalitozoon cuniculi.</title>
        <authorList>
            <person name="Selman M."/>
            <person name="Sak B."/>
            <person name="Kvac M."/>
            <person name="Farinelli L."/>
            <person name="Weiss L.M."/>
            <person name="Corradi N."/>
        </authorList>
    </citation>
    <scope>NUCLEOTIDE SEQUENCE</scope>
</reference>
<name>M1K3Z4_ENCCN</name>
<dbReference type="VEuPathDB" id="MicrosporidiaDB:AEWQ_020200"/>